<protein>
    <submittedName>
        <fullName evidence="1">Uncharacterized protein</fullName>
    </submittedName>
</protein>
<dbReference type="AlphaFoldDB" id="A0A0A9FG49"/>
<organism evidence="1">
    <name type="scientific">Arundo donax</name>
    <name type="common">Giant reed</name>
    <name type="synonym">Donax arundinaceus</name>
    <dbReference type="NCBI Taxonomy" id="35708"/>
    <lineage>
        <taxon>Eukaryota</taxon>
        <taxon>Viridiplantae</taxon>
        <taxon>Streptophyta</taxon>
        <taxon>Embryophyta</taxon>
        <taxon>Tracheophyta</taxon>
        <taxon>Spermatophyta</taxon>
        <taxon>Magnoliopsida</taxon>
        <taxon>Liliopsida</taxon>
        <taxon>Poales</taxon>
        <taxon>Poaceae</taxon>
        <taxon>PACMAD clade</taxon>
        <taxon>Arundinoideae</taxon>
        <taxon>Arundineae</taxon>
        <taxon>Arundo</taxon>
    </lineage>
</organism>
<accession>A0A0A9FG49</accession>
<proteinExistence type="predicted"/>
<sequence>MPAGTRSSLVRVSLEVKACEFLTSSFFLFVLKVHLDKYDRICHLIFHFRL</sequence>
<reference evidence="1" key="1">
    <citation type="submission" date="2014-09" db="EMBL/GenBank/DDBJ databases">
        <authorList>
            <person name="Magalhaes I.L.F."/>
            <person name="Oliveira U."/>
            <person name="Santos F.R."/>
            <person name="Vidigal T.H.D.A."/>
            <person name="Brescovit A.D."/>
            <person name="Santos A.J."/>
        </authorList>
    </citation>
    <scope>NUCLEOTIDE SEQUENCE</scope>
    <source>
        <tissue evidence="1">Shoot tissue taken approximately 20 cm above the soil surface</tissue>
    </source>
</reference>
<reference evidence="1" key="2">
    <citation type="journal article" date="2015" name="Data Brief">
        <title>Shoot transcriptome of the giant reed, Arundo donax.</title>
        <authorList>
            <person name="Barrero R.A."/>
            <person name="Guerrero F.D."/>
            <person name="Moolhuijzen P."/>
            <person name="Goolsby J.A."/>
            <person name="Tidwell J."/>
            <person name="Bellgard S.E."/>
            <person name="Bellgard M.I."/>
        </authorList>
    </citation>
    <scope>NUCLEOTIDE SEQUENCE</scope>
    <source>
        <tissue evidence="1">Shoot tissue taken approximately 20 cm above the soil surface</tissue>
    </source>
</reference>
<evidence type="ECO:0000313" key="1">
    <source>
        <dbReference type="EMBL" id="JAE10194.1"/>
    </source>
</evidence>
<dbReference type="EMBL" id="GBRH01187702">
    <property type="protein sequence ID" value="JAE10194.1"/>
    <property type="molecule type" value="Transcribed_RNA"/>
</dbReference>
<name>A0A0A9FG49_ARUDO</name>